<dbReference type="InterPro" id="IPR000601">
    <property type="entry name" value="PKD_dom"/>
</dbReference>
<comment type="caution">
    <text evidence="2">The sequence shown here is derived from an EMBL/GenBank/DDBJ whole genome shotgun (WGS) entry which is preliminary data.</text>
</comment>
<dbReference type="EMBL" id="AZAJ01000001">
    <property type="protein sequence ID" value="ETA66900.1"/>
    <property type="molecule type" value="Genomic_DNA"/>
</dbReference>
<dbReference type="PANTHER" id="PTHR35580:SF1">
    <property type="entry name" value="PHYTASE-LIKE DOMAIN-CONTAINING PROTEIN"/>
    <property type="match status" value="1"/>
</dbReference>
<dbReference type="Gene3D" id="2.60.40.1120">
    <property type="entry name" value="Carboxypeptidase-like, regulatory domain"/>
    <property type="match status" value="1"/>
</dbReference>
<dbReference type="OrthoDB" id="103676at2157"/>
<evidence type="ECO:0000313" key="2">
    <source>
        <dbReference type="EMBL" id="ETA66900.1"/>
    </source>
</evidence>
<name>W9DP89_METTI</name>
<dbReference type="Gene3D" id="2.60.40.10">
    <property type="entry name" value="Immunoglobulins"/>
    <property type="match status" value="1"/>
</dbReference>
<dbReference type="InterPro" id="IPR013783">
    <property type="entry name" value="Ig-like_fold"/>
</dbReference>
<dbReference type="InterPro" id="IPR052918">
    <property type="entry name" value="Motility_Chemotaxis_Reg"/>
</dbReference>
<dbReference type="PANTHER" id="PTHR35580">
    <property type="entry name" value="CELL SURFACE GLYCOPROTEIN (S-LAYER PROTEIN)-LIKE PROTEIN"/>
    <property type="match status" value="1"/>
</dbReference>
<sequence>MKYRQKTILTGALIVLVLIMGVPFTAATYNFSNGPGENDILVATAFTNETKTYGTLEQISNAPDGDFTFSELPDGEYKLYFSYWIPEMTGWGVGDTTVTIENGETLENLLFNGTLLYGDNDSYLWPQAEALYDSIVNGTVIPVSGSGSISGTAGFFDSSDTATDYMKFARGAAIGLWKVQEEEEEENVLPVANFSSNVTAGNPPLTVQFTDNSTGANSWSWDLNGDGIEDSNETNPKFTYTETGTYNVSLTVSNTGGSDTETKSDYIYLCNPLFQPGENDILVAKGVTNATKTYGSFENILSSSDGDFAFSDLPDGEYEIYFSYWIPIMASWGVGKLPVTIEDGQAVEGLLFNGSTLSNDDCSFMWPQAETLKDKIDNGTVTPVSGSGSISGTAGYFNSTGAPSAYMYFARNASIGLWKVAEEKEEETEVNVSLASSTFLGGNGDESITNGNKVSVANDGTVYVIGSTDSTDIPVTTGVYQTSLAGSTDLFIARYNSDMSELLACTYFGGTGSETRGCIKIGFDGSVYVHGSTTSSDLPATGSYSTMQSGTNTFVAKFDSSLSSLQACTNMGGLGHDYAYAINVLDDEIYITGSTKSVVMATAGAYQTSYDFDSEDIFVAKLNNSLGVIAYTYLGSDDDEVGVDIEFGSDGTVYLLADVKDNGMATTGAYDDTSNGNYDTFVANFDSSLSTLLAGTYFGGGEDERSNDLEVGSDGCIYISGRTKSGVLATSGAFETEISNTSTWEGYVAKFDSSLETLYACTYFGGNDNDYLSSVVVADDNVFITGYTESIDIPTTTSGTNSGDNDAFVSWLNDDLSTLLYSTYYGGSDSETAHGSVITETGNLLLCGQTGSVDLPVENAVDDSFNGSSDLFVSRWRVLDESEPKLFFSPEDTTLIDGQTTEIAIKVSSLPDGLSGYELTVNIADSAIAQIVDITYPEWSTITDNSSLPGSSVYLKTVDLERDVQVDATGVILATLTVEGKKAGNTNISLDVSKLESDDGNEINAIVETGTLEVTMMPIPGETASPRDLDGDGLYEDLTGDGACGFVDVEAFFYQMDWIEENMPSKVDYNGNGRVDFDDVVSLFDMV</sequence>
<dbReference type="FunFam" id="2.60.40.10:FF:000270">
    <property type="entry name" value="Cell surface protein"/>
    <property type="match status" value="1"/>
</dbReference>
<accession>W9DP89</accession>
<dbReference type="STRING" id="1090322.MettiDRAFT_0303"/>
<dbReference type="Proteomes" id="UP000019483">
    <property type="component" value="Unassembled WGS sequence"/>
</dbReference>
<gene>
    <name evidence="2" type="ORF">MettiDRAFT_0303</name>
</gene>
<organism evidence="2 3">
    <name type="scientific">Methanolobus tindarius DSM 2278</name>
    <dbReference type="NCBI Taxonomy" id="1090322"/>
    <lineage>
        <taxon>Archaea</taxon>
        <taxon>Methanobacteriati</taxon>
        <taxon>Methanobacteriota</taxon>
        <taxon>Stenosarchaea group</taxon>
        <taxon>Methanomicrobia</taxon>
        <taxon>Methanosarcinales</taxon>
        <taxon>Methanosarcinaceae</taxon>
        <taxon>Methanolobus</taxon>
    </lineage>
</organism>
<dbReference type="RefSeq" id="WP_023844036.1">
    <property type="nucleotide sequence ID" value="NZ_AZAJ01000001.1"/>
</dbReference>
<dbReference type="Gene3D" id="2.60.40.680">
    <property type="match status" value="1"/>
</dbReference>
<dbReference type="CDD" id="cd00146">
    <property type="entry name" value="PKD"/>
    <property type="match status" value="1"/>
</dbReference>
<dbReference type="SUPFAM" id="SSF49299">
    <property type="entry name" value="PKD domain"/>
    <property type="match status" value="1"/>
</dbReference>
<dbReference type="SMART" id="SM00089">
    <property type="entry name" value="PKD"/>
    <property type="match status" value="1"/>
</dbReference>
<feature type="domain" description="PKD" evidence="1">
    <location>
        <begin position="218"/>
        <end position="267"/>
    </location>
</feature>
<dbReference type="Pfam" id="PF18911">
    <property type="entry name" value="PKD_4"/>
    <property type="match status" value="1"/>
</dbReference>
<dbReference type="InterPro" id="IPR022409">
    <property type="entry name" value="PKD/Chitinase_dom"/>
</dbReference>
<dbReference type="AlphaFoldDB" id="W9DP89"/>
<protein>
    <submittedName>
        <fullName evidence="2">PDK repeat-containing protein</fullName>
    </submittedName>
</protein>
<dbReference type="PROSITE" id="PS50093">
    <property type="entry name" value="PKD"/>
    <property type="match status" value="1"/>
</dbReference>
<reference evidence="2 3" key="1">
    <citation type="submission" date="2013-08" db="EMBL/GenBank/DDBJ databases">
        <authorList>
            <consortium name="DOE Joint Genome Institute"/>
            <person name="Eisen J."/>
            <person name="Huntemann M."/>
            <person name="Han J."/>
            <person name="Chen A."/>
            <person name="Kyrpides N."/>
            <person name="Mavromatis K."/>
            <person name="Markowitz V."/>
            <person name="Palaniappan K."/>
            <person name="Ivanova N."/>
            <person name="Schaumberg A."/>
            <person name="Pati A."/>
            <person name="Liolios K."/>
            <person name="Nordberg H.P."/>
            <person name="Cantor M.N."/>
            <person name="Hua S.X."/>
            <person name="Woyke T."/>
        </authorList>
    </citation>
    <scope>NUCLEOTIDE SEQUENCE [LARGE SCALE GENOMIC DNA]</scope>
    <source>
        <strain evidence="2 3">DSM 2278</strain>
    </source>
</reference>
<keyword evidence="3" id="KW-1185">Reference proteome</keyword>
<evidence type="ECO:0000313" key="3">
    <source>
        <dbReference type="Proteomes" id="UP000019483"/>
    </source>
</evidence>
<proteinExistence type="predicted"/>
<dbReference type="PROSITE" id="PS00018">
    <property type="entry name" value="EF_HAND_1"/>
    <property type="match status" value="1"/>
</dbReference>
<evidence type="ECO:0000259" key="1">
    <source>
        <dbReference type="PROSITE" id="PS50093"/>
    </source>
</evidence>
<dbReference type="InterPro" id="IPR035986">
    <property type="entry name" value="PKD_dom_sf"/>
</dbReference>
<dbReference type="InterPro" id="IPR018247">
    <property type="entry name" value="EF_Hand_1_Ca_BS"/>
</dbReference>